<gene>
    <name evidence="2" type="ORF">RRG08_053789</name>
</gene>
<reference evidence="2" key="1">
    <citation type="journal article" date="2023" name="G3 (Bethesda)">
        <title>A reference genome for the long-term kleptoplast-retaining sea slug Elysia crispata morphotype clarki.</title>
        <authorList>
            <person name="Eastman K.E."/>
            <person name="Pendleton A.L."/>
            <person name="Shaikh M.A."/>
            <person name="Suttiyut T."/>
            <person name="Ogas R."/>
            <person name="Tomko P."/>
            <person name="Gavelis G."/>
            <person name="Widhalm J.R."/>
            <person name="Wisecaver J.H."/>
        </authorList>
    </citation>
    <scope>NUCLEOTIDE SEQUENCE</scope>
    <source>
        <strain evidence="2">ECLA1</strain>
    </source>
</reference>
<dbReference type="Proteomes" id="UP001283361">
    <property type="component" value="Unassembled WGS sequence"/>
</dbReference>
<sequence length="88" mass="9546">MTILGTTFDPCRPLVITYHTDTVQLSSFVQLISSSNNKLTLIVSHVTSAGRLGVYVTSHPVRDSLTNSCTSGEENSVGTLHKSPWIVQ</sequence>
<organism evidence="2 3">
    <name type="scientific">Elysia crispata</name>
    <name type="common">lettuce slug</name>
    <dbReference type="NCBI Taxonomy" id="231223"/>
    <lineage>
        <taxon>Eukaryota</taxon>
        <taxon>Metazoa</taxon>
        <taxon>Spiralia</taxon>
        <taxon>Lophotrochozoa</taxon>
        <taxon>Mollusca</taxon>
        <taxon>Gastropoda</taxon>
        <taxon>Heterobranchia</taxon>
        <taxon>Euthyneura</taxon>
        <taxon>Panpulmonata</taxon>
        <taxon>Sacoglossa</taxon>
        <taxon>Placobranchoidea</taxon>
        <taxon>Plakobranchidae</taxon>
        <taxon>Elysia</taxon>
    </lineage>
</organism>
<feature type="compositionally biased region" description="Polar residues" evidence="1">
    <location>
        <begin position="66"/>
        <end position="78"/>
    </location>
</feature>
<evidence type="ECO:0000313" key="2">
    <source>
        <dbReference type="EMBL" id="KAK3766286.1"/>
    </source>
</evidence>
<dbReference type="AlphaFoldDB" id="A0AAE0ZCQ9"/>
<proteinExistence type="predicted"/>
<evidence type="ECO:0000256" key="1">
    <source>
        <dbReference type="SAM" id="MobiDB-lite"/>
    </source>
</evidence>
<feature type="region of interest" description="Disordered" evidence="1">
    <location>
        <begin position="66"/>
        <end position="88"/>
    </location>
</feature>
<evidence type="ECO:0000313" key="3">
    <source>
        <dbReference type="Proteomes" id="UP001283361"/>
    </source>
</evidence>
<comment type="caution">
    <text evidence="2">The sequence shown here is derived from an EMBL/GenBank/DDBJ whole genome shotgun (WGS) entry which is preliminary data.</text>
</comment>
<name>A0AAE0ZCQ9_9GAST</name>
<keyword evidence="3" id="KW-1185">Reference proteome</keyword>
<protein>
    <submittedName>
        <fullName evidence="2">Uncharacterized protein</fullName>
    </submittedName>
</protein>
<dbReference type="EMBL" id="JAWDGP010004237">
    <property type="protein sequence ID" value="KAK3766286.1"/>
    <property type="molecule type" value="Genomic_DNA"/>
</dbReference>
<accession>A0AAE0ZCQ9</accession>